<evidence type="ECO:0000256" key="1">
    <source>
        <dbReference type="ARBA" id="ARBA00022679"/>
    </source>
</evidence>
<dbReference type="PANTHER" id="PTHR46401:SF2">
    <property type="entry name" value="GLYCOSYLTRANSFERASE WBBK-RELATED"/>
    <property type="match status" value="1"/>
</dbReference>
<evidence type="ECO:0000259" key="2">
    <source>
        <dbReference type="Pfam" id="PF00534"/>
    </source>
</evidence>
<dbReference type="InterPro" id="IPR001296">
    <property type="entry name" value="Glyco_trans_1"/>
</dbReference>
<name>N6Z3U8_9RHOO</name>
<keyword evidence="1 4" id="KW-0808">Transferase</keyword>
<dbReference type="InterPro" id="IPR028098">
    <property type="entry name" value="Glyco_trans_4-like_N"/>
</dbReference>
<feature type="domain" description="Glycosyl transferase family 1" evidence="2">
    <location>
        <begin position="161"/>
        <end position="305"/>
    </location>
</feature>
<evidence type="ECO:0000313" key="5">
    <source>
        <dbReference type="Proteomes" id="UP000013047"/>
    </source>
</evidence>
<dbReference type="SUPFAM" id="SSF53756">
    <property type="entry name" value="UDP-Glycosyltransferase/glycogen phosphorylase"/>
    <property type="match status" value="1"/>
</dbReference>
<evidence type="ECO:0000313" key="4">
    <source>
        <dbReference type="EMBL" id="ENO98575.1"/>
    </source>
</evidence>
<dbReference type="OrthoDB" id="433681at2"/>
<reference evidence="4 5" key="1">
    <citation type="submission" date="2012-09" db="EMBL/GenBank/DDBJ databases">
        <title>Draft Genome Sequences of 6 Strains from Genus Thauera.</title>
        <authorList>
            <person name="Liu B."/>
            <person name="Shapleigh J.P."/>
            <person name="Frostegard A.H."/>
        </authorList>
    </citation>
    <scope>NUCLEOTIDE SEQUENCE [LARGE SCALE GENOMIC DNA]</scope>
    <source>
        <strain evidence="4 5">B4P</strain>
    </source>
</reference>
<keyword evidence="5" id="KW-1185">Reference proteome</keyword>
<dbReference type="Pfam" id="PF13439">
    <property type="entry name" value="Glyco_transf_4"/>
    <property type="match status" value="1"/>
</dbReference>
<dbReference type="RefSeq" id="WP_004356817.1">
    <property type="nucleotide sequence ID" value="NZ_AMXF01000009.1"/>
</dbReference>
<dbReference type="EMBL" id="AMXF01000009">
    <property type="protein sequence ID" value="ENO98575.1"/>
    <property type="molecule type" value="Genomic_DNA"/>
</dbReference>
<dbReference type="PANTHER" id="PTHR46401">
    <property type="entry name" value="GLYCOSYLTRANSFERASE WBBK-RELATED"/>
    <property type="match status" value="1"/>
</dbReference>
<dbReference type="AlphaFoldDB" id="N6Z3U8"/>
<organism evidence="4 5">
    <name type="scientific">Thauera phenylacetica B4P</name>
    <dbReference type="NCBI Taxonomy" id="1234382"/>
    <lineage>
        <taxon>Bacteria</taxon>
        <taxon>Pseudomonadati</taxon>
        <taxon>Pseudomonadota</taxon>
        <taxon>Betaproteobacteria</taxon>
        <taxon>Rhodocyclales</taxon>
        <taxon>Zoogloeaceae</taxon>
        <taxon>Thauera</taxon>
    </lineage>
</organism>
<dbReference type="Pfam" id="PF00534">
    <property type="entry name" value="Glycos_transf_1"/>
    <property type="match status" value="1"/>
</dbReference>
<sequence length="338" mass="38723">MLVFDGIIFSLQRSGGISVLFLELFQRLHKDLFQVINFNRELDYGIYRKPRILERFRDFKLESPCALFHSTYYRLPEAFKGPVVTTVHDYTYERYFGPVRKFVHSWQKNRAIFGSEKIICVSESTRADLLYYTGEKYESRCVVIPNGVSTEYHRLASFTPTSQVLFVGARAGYKNFKALVLALSTLPDLRLAVVGGGAFTSKERGFLEAHLSNRYAHLGYLSNRELNVEYNRSFCLVYPSLYEGFGIPILEAMRAGCPVIAVRSSSIPEVAGDAAYLMERGDPCEIRAALDFLNSSPNRAEFIRKGLERSAQFSWDRTFDRTLAVYEQLLGHQLMERE</sequence>
<protein>
    <submittedName>
        <fullName evidence="4">Mannosyltransferase</fullName>
    </submittedName>
</protein>
<proteinExistence type="predicted"/>
<keyword evidence="4" id="KW-0328">Glycosyltransferase</keyword>
<dbReference type="GO" id="GO:0009103">
    <property type="term" value="P:lipopolysaccharide biosynthetic process"/>
    <property type="evidence" value="ECO:0007669"/>
    <property type="project" value="TreeGrafter"/>
</dbReference>
<dbReference type="CDD" id="cd03809">
    <property type="entry name" value="GT4_MtfB-like"/>
    <property type="match status" value="1"/>
</dbReference>
<dbReference type="GO" id="GO:0016757">
    <property type="term" value="F:glycosyltransferase activity"/>
    <property type="evidence" value="ECO:0007669"/>
    <property type="project" value="UniProtKB-KW"/>
</dbReference>
<dbReference type="Proteomes" id="UP000013047">
    <property type="component" value="Unassembled WGS sequence"/>
</dbReference>
<dbReference type="Gene3D" id="3.40.50.2000">
    <property type="entry name" value="Glycogen Phosphorylase B"/>
    <property type="match status" value="2"/>
</dbReference>
<feature type="domain" description="Glycosyltransferase subfamily 4-like N-terminal" evidence="3">
    <location>
        <begin position="43"/>
        <end position="151"/>
    </location>
</feature>
<comment type="caution">
    <text evidence="4">The sequence shown here is derived from an EMBL/GenBank/DDBJ whole genome shotgun (WGS) entry which is preliminary data.</text>
</comment>
<accession>N6Z3U8</accession>
<gene>
    <name evidence="4" type="ORF">C667_03198</name>
</gene>
<evidence type="ECO:0000259" key="3">
    <source>
        <dbReference type="Pfam" id="PF13439"/>
    </source>
</evidence>